<feature type="repeat" description="ANK" evidence="4">
    <location>
        <begin position="268"/>
        <end position="300"/>
    </location>
</feature>
<dbReference type="Proteomes" id="UP000188318">
    <property type="component" value="Unassembled WGS sequence"/>
</dbReference>
<dbReference type="Gene3D" id="1.25.40.20">
    <property type="entry name" value="Ankyrin repeat-containing domain"/>
    <property type="match status" value="3"/>
</dbReference>
<dbReference type="InterPro" id="IPR036770">
    <property type="entry name" value="Ankyrin_rpt-contain_sf"/>
</dbReference>
<dbReference type="SMART" id="SM00248">
    <property type="entry name" value="ANK"/>
    <property type="match status" value="8"/>
</dbReference>
<dbReference type="STRING" id="602072.A0A1R3RBS0"/>
<accession>A0A1R3RBS0</accession>
<dbReference type="EMBL" id="KV907509">
    <property type="protein sequence ID" value="OOF91934.1"/>
    <property type="molecule type" value="Genomic_DNA"/>
</dbReference>
<dbReference type="Pfam" id="PF12796">
    <property type="entry name" value="Ank_2"/>
    <property type="match status" value="3"/>
</dbReference>
<dbReference type="InterPro" id="IPR002110">
    <property type="entry name" value="Ankyrin_rpt"/>
</dbReference>
<protein>
    <recommendedName>
        <fullName evidence="1">protein S-acyltransferase</fullName>
        <ecNumber evidence="1">2.3.1.225</ecNumber>
    </recommendedName>
</protein>
<evidence type="ECO:0000256" key="1">
    <source>
        <dbReference type="ARBA" id="ARBA00012210"/>
    </source>
</evidence>
<evidence type="ECO:0000256" key="4">
    <source>
        <dbReference type="PROSITE-ProRule" id="PRU00023"/>
    </source>
</evidence>
<dbReference type="GO" id="GO:0019706">
    <property type="term" value="F:protein-cysteine S-palmitoyltransferase activity"/>
    <property type="evidence" value="ECO:0007669"/>
    <property type="project" value="UniProtKB-EC"/>
</dbReference>
<sequence>MFGWAVREHHLPLMHLALLSSNDPETICDLPLAGELLPALHYACKQGYDDMIPRLLHYCDVTRTDLQGFTPLHYAVERGHPHAVNLLLRPALCALMNPGYMDELLLLASSKGHTDTAKVLIDHGALLEAQNSTFQTSLMVAAAAGHTSTVELLLEQGADEDATDREDGTARLYALKNRHWAVVNLFLDLDLTRGTCELEDMLLSAVENDDPALAILLIHKGLAPDAAYKSSTGHGAGTVLTWAARKGFKALVQLLIDHNASVNLQDQAQWTPLARAARLGHDAVVSLLISHGAKVNFPDNNYTPLQVAAAGQRESTVRLLILHGAIVDDLEVRDLFQRGGCLGGEQLRRLSVGKGAPVDRTDDHSRTLLMRAAEEEDSEEVTRLLVP</sequence>
<dbReference type="PROSITE" id="PS50088">
    <property type="entry name" value="ANK_REPEAT"/>
    <property type="match status" value="5"/>
</dbReference>
<dbReference type="PROSITE" id="PS50297">
    <property type="entry name" value="ANK_REP_REGION"/>
    <property type="match status" value="3"/>
</dbReference>
<organism evidence="5 6">
    <name type="scientific">Aspergillus carbonarius (strain ITEM 5010)</name>
    <dbReference type="NCBI Taxonomy" id="602072"/>
    <lineage>
        <taxon>Eukaryota</taxon>
        <taxon>Fungi</taxon>
        <taxon>Dikarya</taxon>
        <taxon>Ascomycota</taxon>
        <taxon>Pezizomycotina</taxon>
        <taxon>Eurotiomycetes</taxon>
        <taxon>Eurotiomycetidae</taxon>
        <taxon>Eurotiales</taxon>
        <taxon>Aspergillaceae</taxon>
        <taxon>Aspergillus</taxon>
        <taxon>Aspergillus subgen. Circumdati</taxon>
    </lineage>
</organism>
<dbReference type="PANTHER" id="PTHR24161">
    <property type="entry name" value="ANK_REP_REGION DOMAIN-CONTAINING PROTEIN-RELATED"/>
    <property type="match status" value="1"/>
</dbReference>
<name>A0A1R3RBS0_ASPC5</name>
<dbReference type="OrthoDB" id="366390at2759"/>
<evidence type="ECO:0000256" key="2">
    <source>
        <dbReference type="ARBA" id="ARBA00022737"/>
    </source>
</evidence>
<dbReference type="EC" id="2.3.1.225" evidence="1"/>
<feature type="repeat" description="ANK" evidence="4">
    <location>
        <begin position="235"/>
        <end position="267"/>
    </location>
</feature>
<dbReference type="AlphaFoldDB" id="A0A1R3RBS0"/>
<evidence type="ECO:0000313" key="6">
    <source>
        <dbReference type="Proteomes" id="UP000188318"/>
    </source>
</evidence>
<gene>
    <name evidence="5" type="ORF">ASPCADRAFT_133986</name>
</gene>
<evidence type="ECO:0000256" key="3">
    <source>
        <dbReference type="ARBA" id="ARBA00023043"/>
    </source>
</evidence>
<dbReference type="PRINTS" id="PR01415">
    <property type="entry name" value="ANKYRIN"/>
</dbReference>
<feature type="repeat" description="ANK" evidence="4">
    <location>
        <begin position="67"/>
        <end position="89"/>
    </location>
</feature>
<keyword evidence="2" id="KW-0677">Repeat</keyword>
<dbReference type="PANTHER" id="PTHR24161:SF85">
    <property type="entry name" value="PALMITOYLTRANSFERASE HIP14"/>
    <property type="match status" value="1"/>
</dbReference>
<keyword evidence="3 4" id="KW-0040">ANK repeat</keyword>
<dbReference type="SUPFAM" id="SSF48403">
    <property type="entry name" value="Ankyrin repeat"/>
    <property type="match status" value="1"/>
</dbReference>
<keyword evidence="6" id="KW-1185">Reference proteome</keyword>
<evidence type="ECO:0000313" key="5">
    <source>
        <dbReference type="EMBL" id="OOF91934.1"/>
    </source>
</evidence>
<proteinExistence type="predicted"/>
<reference evidence="6" key="1">
    <citation type="journal article" date="2017" name="Genome Biol.">
        <title>Comparative genomics reveals high biological diversity and specific adaptations in the industrially and medically important fungal genus Aspergillus.</title>
        <authorList>
            <person name="de Vries R.P."/>
            <person name="Riley R."/>
            <person name="Wiebenga A."/>
            <person name="Aguilar-Osorio G."/>
            <person name="Amillis S."/>
            <person name="Uchima C.A."/>
            <person name="Anderluh G."/>
            <person name="Asadollahi M."/>
            <person name="Askin M."/>
            <person name="Barry K."/>
            <person name="Battaglia E."/>
            <person name="Bayram O."/>
            <person name="Benocci T."/>
            <person name="Braus-Stromeyer S.A."/>
            <person name="Caldana C."/>
            <person name="Canovas D."/>
            <person name="Cerqueira G.C."/>
            <person name="Chen F."/>
            <person name="Chen W."/>
            <person name="Choi C."/>
            <person name="Clum A."/>
            <person name="Dos Santos R.A."/>
            <person name="Damasio A.R."/>
            <person name="Diallinas G."/>
            <person name="Emri T."/>
            <person name="Fekete E."/>
            <person name="Flipphi M."/>
            <person name="Freyberg S."/>
            <person name="Gallo A."/>
            <person name="Gournas C."/>
            <person name="Habgood R."/>
            <person name="Hainaut M."/>
            <person name="Harispe M.L."/>
            <person name="Henrissat B."/>
            <person name="Hilden K.S."/>
            <person name="Hope R."/>
            <person name="Hossain A."/>
            <person name="Karabika E."/>
            <person name="Karaffa L."/>
            <person name="Karanyi Z."/>
            <person name="Krasevec N."/>
            <person name="Kuo A."/>
            <person name="Kusch H."/>
            <person name="LaButti K."/>
            <person name="Lagendijk E.L."/>
            <person name="Lapidus A."/>
            <person name="Levasseur A."/>
            <person name="Lindquist E."/>
            <person name="Lipzen A."/>
            <person name="Logrieco A.F."/>
            <person name="MacCabe A."/>
            <person name="Maekelae M.R."/>
            <person name="Malavazi I."/>
            <person name="Melin P."/>
            <person name="Meyer V."/>
            <person name="Mielnichuk N."/>
            <person name="Miskei M."/>
            <person name="Molnar A.P."/>
            <person name="Mule G."/>
            <person name="Ngan C.Y."/>
            <person name="Orejas M."/>
            <person name="Orosz E."/>
            <person name="Ouedraogo J.P."/>
            <person name="Overkamp K.M."/>
            <person name="Park H.-S."/>
            <person name="Perrone G."/>
            <person name="Piumi F."/>
            <person name="Punt P.J."/>
            <person name="Ram A.F."/>
            <person name="Ramon A."/>
            <person name="Rauscher S."/>
            <person name="Record E."/>
            <person name="Riano-Pachon D.M."/>
            <person name="Robert V."/>
            <person name="Roehrig J."/>
            <person name="Ruller R."/>
            <person name="Salamov A."/>
            <person name="Salih N.S."/>
            <person name="Samson R.A."/>
            <person name="Sandor E."/>
            <person name="Sanguinetti M."/>
            <person name="Schuetze T."/>
            <person name="Sepcic K."/>
            <person name="Shelest E."/>
            <person name="Sherlock G."/>
            <person name="Sophianopoulou V."/>
            <person name="Squina F.M."/>
            <person name="Sun H."/>
            <person name="Susca A."/>
            <person name="Todd R.B."/>
            <person name="Tsang A."/>
            <person name="Unkles S.E."/>
            <person name="van de Wiele N."/>
            <person name="van Rossen-Uffink D."/>
            <person name="Oliveira J.V."/>
            <person name="Vesth T.C."/>
            <person name="Visser J."/>
            <person name="Yu J.-H."/>
            <person name="Zhou M."/>
            <person name="Andersen M.R."/>
            <person name="Archer D.B."/>
            <person name="Baker S.E."/>
            <person name="Benoit I."/>
            <person name="Brakhage A.A."/>
            <person name="Braus G.H."/>
            <person name="Fischer R."/>
            <person name="Frisvad J.C."/>
            <person name="Goldman G.H."/>
            <person name="Houbraken J."/>
            <person name="Oakley B."/>
            <person name="Pocsi I."/>
            <person name="Scazzocchio C."/>
            <person name="Seiboth B."/>
            <person name="vanKuyk P.A."/>
            <person name="Wortman J."/>
            <person name="Dyer P.S."/>
            <person name="Grigoriev I.V."/>
        </authorList>
    </citation>
    <scope>NUCLEOTIDE SEQUENCE [LARGE SCALE GENOMIC DNA]</scope>
    <source>
        <strain evidence="6">ITEM 5010</strain>
    </source>
</reference>
<feature type="repeat" description="ANK" evidence="4">
    <location>
        <begin position="300"/>
        <end position="332"/>
    </location>
</feature>
<dbReference type="VEuPathDB" id="FungiDB:ASPCADRAFT_133986"/>
<dbReference type="OMA" id="ANINSHR"/>
<feature type="repeat" description="ANK" evidence="4">
    <location>
        <begin position="133"/>
        <end position="165"/>
    </location>
</feature>